<sequence>MGHITTNGGVVIHHNYGWTNIIKEPSVVVTAGGHYTSRGSGPSLATTVTQLDCSSHCKPLVKRGLETDTRKPGSQIRSFSLTNSIFSTSGHHIFKPFP</sequence>
<accession>A0A5B7E1D8</accession>
<proteinExistence type="predicted"/>
<gene>
    <name evidence="1" type="ORF">E2C01_020185</name>
</gene>
<keyword evidence="2" id="KW-1185">Reference proteome</keyword>
<evidence type="ECO:0000313" key="1">
    <source>
        <dbReference type="EMBL" id="MPC27033.1"/>
    </source>
</evidence>
<organism evidence="1 2">
    <name type="scientific">Portunus trituberculatus</name>
    <name type="common">Swimming crab</name>
    <name type="synonym">Neptunus trituberculatus</name>
    <dbReference type="NCBI Taxonomy" id="210409"/>
    <lineage>
        <taxon>Eukaryota</taxon>
        <taxon>Metazoa</taxon>
        <taxon>Ecdysozoa</taxon>
        <taxon>Arthropoda</taxon>
        <taxon>Crustacea</taxon>
        <taxon>Multicrustacea</taxon>
        <taxon>Malacostraca</taxon>
        <taxon>Eumalacostraca</taxon>
        <taxon>Eucarida</taxon>
        <taxon>Decapoda</taxon>
        <taxon>Pleocyemata</taxon>
        <taxon>Brachyura</taxon>
        <taxon>Eubrachyura</taxon>
        <taxon>Portunoidea</taxon>
        <taxon>Portunidae</taxon>
        <taxon>Portuninae</taxon>
        <taxon>Portunus</taxon>
    </lineage>
</organism>
<dbReference type="AlphaFoldDB" id="A0A5B7E1D8"/>
<reference evidence="1 2" key="1">
    <citation type="submission" date="2019-05" db="EMBL/GenBank/DDBJ databases">
        <title>Another draft genome of Portunus trituberculatus and its Hox gene families provides insights of decapod evolution.</title>
        <authorList>
            <person name="Jeong J.-H."/>
            <person name="Song I."/>
            <person name="Kim S."/>
            <person name="Choi T."/>
            <person name="Kim D."/>
            <person name="Ryu S."/>
            <person name="Kim W."/>
        </authorList>
    </citation>
    <scope>NUCLEOTIDE SEQUENCE [LARGE SCALE GENOMIC DNA]</scope>
    <source>
        <tissue evidence="1">Muscle</tissue>
    </source>
</reference>
<dbReference type="Proteomes" id="UP000324222">
    <property type="component" value="Unassembled WGS sequence"/>
</dbReference>
<name>A0A5B7E1D8_PORTR</name>
<comment type="caution">
    <text evidence="1">The sequence shown here is derived from an EMBL/GenBank/DDBJ whole genome shotgun (WGS) entry which is preliminary data.</text>
</comment>
<evidence type="ECO:0000313" key="2">
    <source>
        <dbReference type="Proteomes" id="UP000324222"/>
    </source>
</evidence>
<protein>
    <submittedName>
        <fullName evidence="1">Uncharacterized protein</fullName>
    </submittedName>
</protein>
<dbReference type="EMBL" id="VSRR010001682">
    <property type="protein sequence ID" value="MPC27033.1"/>
    <property type="molecule type" value="Genomic_DNA"/>
</dbReference>